<evidence type="ECO:0000256" key="2">
    <source>
        <dbReference type="SAM" id="Phobius"/>
    </source>
</evidence>
<gene>
    <name evidence="4" type="ORF">SAMN04488108_2897</name>
</gene>
<name>A0A1M7ZFQ0_9BACT</name>
<feature type="transmembrane region" description="Helical" evidence="2">
    <location>
        <begin position="176"/>
        <end position="196"/>
    </location>
</feature>
<dbReference type="SUPFAM" id="SSF81606">
    <property type="entry name" value="PP2C-like"/>
    <property type="match status" value="1"/>
</dbReference>
<dbReference type="PANTHER" id="PTHR43156:SF2">
    <property type="entry name" value="STAGE II SPORULATION PROTEIN E"/>
    <property type="match status" value="1"/>
</dbReference>
<dbReference type="Pfam" id="PF07228">
    <property type="entry name" value="SpoIIE"/>
    <property type="match status" value="1"/>
</dbReference>
<proteinExistence type="predicted"/>
<feature type="transmembrane region" description="Helical" evidence="2">
    <location>
        <begin position="78"/>
        <end position="99"/>
    </location>
</feature>
<dbReference type="InterPro" id="IPR001932">
    <property type="entry name" value="PPM-type_phosphatase-like_dom"/>
</dbReference>
<keyword evidence="2" id="KW-0472">Membrane</keyword>
<keyword evidence="2" id="KW-0812">Transmembrane</keyword>
<dbReference type="Proteomes" id="UP000184609">
    <property type="component" value="Unassembled WGS sequence"/>
</dbReference>
<feature type="transmembrane region" description="Helical" evidence="2">
    <location>
        <begin position="246"/>
        <end position="270"/>
    </location>
</feature>
<dbReference type="InterPro" id="IPR003018">
    <property type="entry name" value="GAF"/>
</dbReference>
<evidence type="ECO:0000259" key="3">
    <source>
        <dbReference type="SMART" id="SM00331"/>
    </source>
</evidence>
<dbReference type="SMART" id="SM00331">
    <property type="entry name" value="PP2C_SIG"/>
    <property type="match status" value="1"/>
</dbReference>
<dbReference type="Pfam" id="PF13185">
    <property type="entry name" value="GAF_2"/>
    <property type="match status" value="1"/>
</dbReference>
<evidence type="ECO:0000313" key="5">
    <source>
        <dbReference type="Proteomes" id="UP000184609"/>
    </source>
</evidence>
<reference evidence="5" key="1">
    <citation type="submission" date="2016-12" db="EMBL/GenBank/DDBJ databases">
        <authorList>
            <person name="Varghese N."/>
            <person name="Submissions S."/>
        </authorList>
    </citation>
    <scope>NUCLEOTIDE SEQUENCE [LARGE SCALE GENOMIC DNA]</scope>
    <source>
        <strain evidence="5">DSM 25035</strain>
    </source>
</reference>
<accession>A0A1M7ZFQ0</accession>
<dbReference type="SUPFAM" id="SSF55781">
    <property type="entry name" value="GAF domain-like"/>
    <property type="match status" value="1"/>
</dbReference>
<dbReference type="InterPro" id="IPR036457">
    <property type="entry name" value="PPM-type-like_dom_sf"/>
</dbReference>
<dbReference type="PANTHER" id="PTHR43156">
    <property type="entry name" value="STAGE II SPORULATION PROTEIN E-RELATED"/>
    <property type="match status" value="1"/>
</dbReference>
<keyword evidence="5" id="KW-1185">Reference proteome</keyword>
<dbReference type="InterPro" id="IPR029016">
    <property type="entry name" value="GAF-like_dom_sf"/>
</dbReference>
<evidence type="ECO:0000313" key="4">
    <source>
        <dbReference type="EMBL" id="SHO63735.1"/>
    </source>
</evidence>
<feature type="transmembrane region" description="Helical" evidence="2">
    <location>
        <begin position="12"/>
        <end position="35"/>
    </location>
</feature>
<dbReference type="OrthoDB" id="9763484at2"/>
<dbReference type="Gene3D" id="3.30.450.40">
    <property type="match status" value="1"/>
</dbReference>
<protein>
    <submittedName>
        <fullName evidence="4">Serine phosphatase RsbU, regulator of sigma subunit</fullName>
    </submittedName>
</protein>
<feature type="transmembrane region" description="Helical" evidence="2">
    <location>
        <begin position="119"/>
        <end position="141"/>
    </location>
</feature>
<dbReference type="EMBL" id="FRXN01000004">
    <property type="protein sequence ID" value="SHO63735.1"/>
    <property type="molecule type" value="Genomic_DNA"/>
</dbReference>
<dbReference type="STRING" id="1073327.SAMN04488108_2897"/>
<dbReference type="AlphaFoldDB" id="A0A1M7ZFQ0"/>
<dbReference type="InterPro" id="IPR052016">
    <property type="entry name" value="Bact_Sigma-Reg"/>
</dbReference>
<organism evidence="4 5">
    <name type="scientific">Algoriphagus zhangzhouensis</name>
    <dbReference type="NCBI Taxonomy" id="1073327"/>
    <lineage>
        <taxon>Bacteria</taxon>
        <taxon>Pseudomonadati</taxon>
        <taxon>Bacteroidota</taxon>
        <taxon>Cytophagia</taxon>
        <taxon>Cytophagales</taxon>
        <taxon>Cyclobacteriaceae</taxon>
        <taxon>Algoriphagus</taxon>
    </lineage>
</organism>
<dbReference type="GO" id="GO:0016791">
    <property type="term" value="F:phosphatase activity"/>
    <property type="evidence" value="ECO:0007669"/>
    <property type="project" value="TreeGrafter"/>
</dbReference>
<keyword evidence="2" id="KW-1133">Transmembrane helix</keyword>
<feature type="transmembrane region" description="Helical" evidence="2">
    <location>
        <begin position="208"/>
        <end position="226"/>
    </location>
</feature>
<evidence type="ECO:0000256" key="1">
    <source>
        <dbReference type="ARBA" id="ARBA00022801"/>
    </source>
</evidence>
<feature type="transmembrane region" description="Helical" evidence="2">
    <location>
        <begin position="47"/>
        <end position="66"/>
    </location>
</feature>
<sequence>MIKLPAIHIGKLSFLLAILVWLALLFVDMVRLFGVINDLNSGIIPEFTWILEILFFLTVYGFYNYNINKSTKNDFINVIWRAASTGLAASVVVMLFQLFYRLMGDSKLGQDPFLMNFFYHVYFAMATIFLVSGAILWKNLILYQKTKRVVKQWQTFEFALLLAMFFIFFNKNTLDYSFIFGLVILVGLGILLSANLKWIPYLTFKEKWKSLLFLFIIILSTTFLFLQSNGFSNSQQNYPINLLDNLFLISLFIFIFIYALFSFLVTLFNLPTSSVFEQKLTEAINFQRLSQSIQPEENEEQVLDILMDSCMSAAYADAAWLEMSKSESSEEVIQERWIDADTRHEVSHLIEKTKTAVDWATETKPDNLTPLPLRIDHPKFESILLIPLIVNKSVIGRLILCKEVRDGFNKEMVNIISTFARQASIAVENHRLLNQAIQNERYLEELKIAQRVQKALLPVKLDHNDSFEICAYSNAADEVGGDYYDTFQLDEHRFVLIIGDVSGKGTSAAFHMSQMKGIFQSLIQLNLGASEFMIRANAALSRCLERNHFITASIFILDTASNSFLHSRAGHVPTLLLHKATGKAEYLEVDGLGLGILRNQQYEKHVEEKVFSYQSGDILVMFTDGIVEAKNHKSQQFGFERIRSLVEVHQELTPKEIQIKIIDSVHDFVGGDGLIDDDYSLVVVKFN</sequence>
<dbReference type="Gene3D" id="3.60.40.10">
    <property type="entry name" value="PPM-type phosphatase domain"/>
    <property type="match status" value="1"/>
</dbReference>
<keyword evidence="1" id="KW-0378">Hydrolase</keyword>
<dbReference type="RefSeq" id="WP_073572542.1">
    <property type="nucleotide sequence ID" value="NZ_FRXN01000004.1"/>
</dbReference>
<feature type="domain" description="PPM-type phosphatase" evidence="3">
    <location>
        <begin position="464"/>
        <end position="686"/>
    </location>
</feature>